<organism evidence="1 2">
    <name type="scientific">Staurois parvus</name>
    <dbReference type="NCBI Taxonomy" id="386267"/>
    <lineage>
        <taxon>Eukaryota</taxon>
        <taxon>Metazoa</taxon>
        <taxon>Chordata</taxon>
        <taxon>Craniata</taxon>
        <taxon>Vertebrata</taxon>
        <taxon>Euteleostomi</taxon>
        <taxon>Amphibia</taxon>
        <taxon>Batrachia</taxon>
        <taxon>Anura</taxon>
        <taxon>Neobatrachia</taxon>
        <taxon>Ranoidea</taxon>
        <taxon>Ranidae</taxon>
        <taxon>Staurois</taxon>
    </lineage>
</organism>
<accession>A0ABN9AEK1</accession>
<sequence>VRCASLGHSGSLIHGKSRRCRLSHVISCVQSQLITWDIYIDHQSTDDQCALIISVAPAVPPVSVHQCQLSVLISASAHQCHINVVIIIISVIINATYQCLPVHINATYQCPSELPFSVTHQCQSVPCIGANQCHLSVLPISATYQCQSVPPISASQCHISVPYISAVFQCPSVMPVNAHQCHLPVPHSSVPISATYQCPSVQPISAHHCSLISTHQ</sequence>
<keyword evidence="2" id="KW-1185">Reference proteome</keyword>
<evidence type="ECO:0000313" key="2">
    <source>
        <dbReference type="Proteomes" id="UP001162483"/>
    </source>
</evidence>
<feature type="non-terminal residue" evidence="1">
    <location>
        <position position="1"/>
    </location>
</feature>
<dbReference type="EMBL" id="CATNWA010000119">
    <property type="protein sequence ID" value="CAI9533240.1"/>
    <property type="molecule type" value="Genomic_DNA"/>
</dbReference>
<gene>
    <name evidence="1" type="ORF">SPARVUS_LOCUS338812</name>
</gene>
<proteinExistence type="predicted"/>
<evidence type="ECO:0000313" key="1">
    <source>
        <dbReference type="EMBL" id="CAI9533240.1"/>
    </source>
</evidence>
<dbReference type="Proteomes" id="UP001162483">
    <property type="component" value="Unassembled WGS sequence"/>
</dbReference>
<comment type="caution">
    <text evidence="1">The sequence shown here is derived from an EMBL/GenBank/DDBJ whole genome shotgun (WGS) entry which is preliminary data.</text>
</comment>
<protein>
    <submittedName>
        <fullName evidence="1">Uncharacterized protein</fullName>
    </submittedName>
</protein>
<name>A0ABN9AEK1_9NEOB</name>
<reference evidence="1" key="1">
    <citation type="submission" date="2023-05" db="EMBL/GenBank/DDBJ databases">
        <authorList>
            <person name="Stuckert A."/>
        </authorList>
    </citation>
    <scope>NUCLEOTIDE SEQUENCE</scope>
</reference>